<dbReference type="RefSeq" id="WP_348397459.1">
    <property type="nucleotide sequence ID" value="NZ_CP136600.1"/>
</dbReference>
<organism evidence="5 6">
    <name type="scientific">Thalassotalea fonticola</name>
    <dbReference type="NCBI Taxonomy" id="3065649"/>
    <lineage>
        <taxon>Bacteria</taxon>
        <taxon>Pseudomonadati</taxon>
        <taxon>Pseudomonadota</taxon>
        <taxon>Gammaproteobacteria</taxon>
        <taxon>Alteromonadales</taxon>
        <taxon>Colwelliaceae</taxon>
        <taxon>Thalassotalea</taxon>
    </lineage>
</organism>
<feature type="domain" description="HTH araC/xylS-type" evidence="4">
    <location>
        <begin position="227"/>
        <end position="325"/>
    </location>
</feature>
<evidence type="ECO:0000256" key="1">
    <source>
        <dbReference type="ARBA" id="ARBA00023015"/>
    </source>
</evidence>
<dbReference type="PROSITE" id="PS01124">
    <property type="entry name" value="HTH_ARAC_FAMILY_2"/>
    <property type="match status" value="1"/>
</dbReference>
<evidence type="ECO:0000313" key="6">
    <source>
        <dbReference type="Proteomes" id="UP001301442"/>
    </source>
</evidence>
<protein>
    <submittedName>
        <fullName evidence="5">Helix-turn-helix transcriptional regulator</fullName>
    </submittedName>
</protein>
<dbReference type="PANTHER" id="PTHR47894">
    <property type="entry name" value="HTH-TYPE TRANSCRIPTIONAL REGULATOR GADX"/>
    <property type="match status" value="1"/>
</dbReference>
<evidence type="ECO:0000256" key="3">
    <source>
        <dbReference type="ARBA" id="ARBA00023163"/>
    </source>
</evidence>
<dbReference type="InterPro" id="IPR009057">
    <property type="entry name" value="Homeodomain-like_sf"/>
</dbReference>
<sequence>MKNLYLLQAKTLTPIKQILDEANAPVADIYEKALLPQAALFDENITISWIPFRNLMAIIERKYQVKDLGFILIDKIGNTHLEQYLIFIQKHSSNLLDALELFCDINTFTANNNDLWIETDKAGHWFCYNPIEYNNIGNNVIEQYILASMIEVIQYLTQSSWTPKFIGLTRSDHHYSSNKYLKNAQLAYGQPSTRILIDEQVKELMQTGSKPQATSIAINNFAASMVEQLTKILQPYLYEYLPSIDDAVKITGLSKRSLQRYLANEGMTYRKLIELIRFERSKSLLENSLLSVEMISKQLHYSNYHNFSRAFNRWAKMTPTKYRTPHL</sequence>
<evidence type="ECO:0000313" key="5">
    <source>
        <dbReference type="EMBL" id="WOH38690.1"/>
    </source>
</evidence>
<name>A0ABZ0GSQ6_9GAMM</name>
<keyword evidence="6" id="KW-1185">Reference proteome</keyword>
<dbReference type="Gene3D" id="1.10.10.60">
    <property type="entry name" value="Homeodomain-like"/>
    <property type="match status" value="1"/>
</dbReference>
<reference evidence="5 6" key="1">
    <citation type="submission" date="2023-09" db="EMBL/GenBank/DDBJ databases">
        <authorList>
            <person name="Qi X."/>
        </authorList>
    </citation>
    <scope>NUCLEOTIDE SEQUENCE [LARGE SCALE GENOMIC DNA]</scope>
    <source>
        <strain evidence="5 6">S1-1</strain>
    </source>
</reference>
<dbReference type="PANTHER" id="PTHR47894:SF4">
    <property type="entry name" value="HTH-TYPE TRANSCRIPTIONAL REGULATOR GADX"/>
    <property type="match status" value="1"/>
</dbReference>
<gene>
    <name evidence="5" type="ORF">RI844_05600</name>
</gene>
<dbReference type="Proteomes" id="UP001301442">
    <property type="component" value="Chromosome"/>
</dbReference>
<proteinExistence type="predicted"/>
<keyword evidence="3" id="KW-0804">Transcription</keyword>
<keyword evidence="2" id="KW-0238">DNA-binding</keyword>
<dbReference type="EMBL" id="CP136600">
    <property type="protein sequence ID" value="WOH38690.1"/>
    <property type="molecule type" value="Genomic_DNA"/>
</dbReference>
<keyword evidence="1" id="KW-0805">Transcription regulation</keyword>
<dbReference type="SUPFAM" id="SSF46689">
    <property type="entry name" value="Homeodomain-like"/>
    <property type="match status" value="1"/>
</dbReference>
<evidence type="ECO:0000256" key="2">
    <source>
        <dbReference type="ARBA" id="ARBA00023125"/>
    </source>
</evidence>
<dbReference type="Pfam" id="PF12833">
    <property type="entry name" value="HTH_18"/>
    <property type="match status" value="1"/>
</dbReference>
<evidence type="ECO:0000259" key="4">
    <source>
        <dbReference type="PROSITE" id="PS01124"/>
    </source>
</evidence>
<dbReference type="SMART" id="SM00342">
    <property type="entry name" value="HTH_ARAC"/>
    <property type="match status" value="1"/>
</dbReference>
<dbReference type="InterPro" id="IPR018060">
    <property type="entry name" value="HTH_AraC"/>
</dbReference>
<accession>A0ABZ0GSQ6</accession>